<evidence type="ECO:0000256" key="1">
    <source>
        <dbReference type="SAM" id="MobiDB-lite"/>
    </source>
</evidence>
<proteinExistence type="predicted"/>
<evidence type="ECO:0008006" key="4">
    <source>
        <dbReference type="Google" id="ProtNLM"/>
    </source>
</evidence>
<feature type="compositionally biased region" description="Low complexity" evidence="1">
    <location>
        <begin position="537"/>
        <end position="554"/>
    </location>
</feature>
<feature type="compositionally biased region" description="Low complexity" evidence="1">
    <location>
        <begin position="564"/>
        <end position="573"/>
    </location>
</feature>
<feature type="compositionally biased region" description="Low complexity" evidence="1">
    <location>
        <begin position="317"/>
        <end position="327"/>
    </location>
</feature>
<feature type="non-terminal residue" evidence="2">
    <location>
        <position position="1"/>
    </location>
</feature>
<reference evidence="2 3" key="1">
    <citation type="submission" date="2017-08" db="EMBL/GenBank/DDBJ databases">
        <title>Genome sequence of Streptomyces albireticuli NRRL B-1670.</title>
        <authorList>
            <person name="Graham D.E."/>
            <person name="Mahan K.M."/>
            <person name="Klingeman D.M."/>
            <person name="Hettich R.L."/>
            <person name="Parry R.J."/>
            <person name="Spain J.C."/>
        </authorList>
    </citation>
    <scope>NUCLEOTIDE SEQUENCE [LARGE SCALE GENOMIC DNA]</scope>
    <source>
        <strain evidence="2 3">NRRL B-1670</strain>
    </source>
</reference>
<feature type="compositionally biased region" description="Low complexity" evidence="1">
    <location>
        <begin position="511"/>
        <end position="520"/>
    </location>
</feature>
<dbReference type="Proteomes" id="UP000218944">
    <property type="component" value="Unassembled WGS sequence"/>
</dbReference>
<evidence type="ECO:0000313" key="2">
    <source>
        <dbReference type="EMBL" id="PAU44763.1"/>
    </source>
</evidence>
<gene>
    <name evidence="2" type="ORF">CK936_33045</name>
</gene>
<feature type="region of interest" description="Disordered" evidence="1">
    <location>
        <begin position="1"/>
        <end position="583"/>
    </location>
</feature>
<feature type="compositionally biased region" description="Basic residues" evidence="1">
    <location>
        <begin position="574"/>
        <end position="583"/>
    </location>
</feature>
<feature type="compositionally biased region" description="Low complexity" evidence="1">
    <location>
        <begin position="250"/>
        <end position="292"/>
    </location>
</feature>
<feature type="compositionally biased region" description="Low complexity" evidence="1">
    <location>
        <begin position="105"/>
        <end position="124"/>
    </location>
</feature>
<feature type="compositionally biased region" description="Low complexity" evidence="1">
    <location>
        <begin position="406"/>
        <end position="421"/>
    </location>
</feature>
<comment type="caution">
    <text evidence="2">The sequence shown here is derived from an EMBL/GenBank/DDBJ whole genome shotgun (WGS) entry which is preliminary data.</text>
</comment>
<feature type="compositionally biased region" description="Low complexity" evidence="1">
    <location>
        <begin position="160"/>
        <end position="174"/>
    </location>
</feature>
<sequence>AVPAPPAAAKNAPPAGPSATGAPAARRSAEGKPALPRRPEPSAAPARQEAERPASKDKTSDWFAPRKSSPGTPPPAGRRTQGSGGGSVPPLPQRQKSTPPPVTPAVPAAPVDDWPVGQSASSVPSAPPAPPASTTGATPWQGASSGMPGDVPGVPKPVDDWPVGASASGTTGTTPWQPDTSAAPVDDWPGGSSTTSATPWPAEGVAGTGEQRPAGPVDDWPGGASTTGATPWQAETPAGHVDDWPGGSSTTGATPWPADGTAAAAPAAPVDDWPTGPSASSAPAASTTGTTPWQGASSGMPGDVPGAPKPVDDWPVGASASGTTGTTPWQPDTATHGGRGSGAQADDWPGGASTTGATPWPGGPADASTTGTTPAPWAGDPMATGTNPVVGGTPQATPAVPPPGPGASAGAAPWAGAPDTTQQFPAPTAGQDGAFPGTPGGTPGGAAFAPGRTDTPREGVPRVPAPPAGDRSAPRGPKGPQGTQAPGNGQQQTKTPKAPKGGGKGGKKGGQKAPAAPGGTSETLVSGVPVVPPPGPGKKAGPVDSGAPRVAVPKPKVPAPGAVPAPAAAAPKSAPKKAAKKKGRSKVVLLGGGLVALVGVAYAAGLLLDHADVPNGTTVLGVGIGGSSKEQAVQKLDSALGGRATDPLKVSIGGKEAELKPSVAGLTIDTQATVREAAGRDYNPMTVIPSLIGGTRKAEAVIGADEEKIAAALKTLAGEAGGAKDGTITFEPGKAVPVYGKPYVGLDTDKAVAAVAQAYRDRAATGENKTVELPSAQQQPKVGKAEVDRMMNEFAKPAMSGIVIIQTDPLHSIRFGPDLSLPKILAVKEVNGQLVENYNLEALKELYGSKFNGVTIQRGDGSKTPVQPTDVVGALRKALRGKTAAERVGVIPVNGS</sequence>
<dbReference type="AlphaFoldDB" id="A0A2A2CX46"/>
<accession>A0A2A2CX46</accession>
<dbReference type="EMBL" id="NSJV01000624">
    <property type="protein sequence ID" value="PAU44763.1"/>
    <property type="molecule type" value="Genomic_DNA"/>
</dbReference>
<evidence type="ECO:0000313" key="3">
    <source>
        <dbReference type="Proteomes" id="UP000218944"/>
    </source>
</evidence>
<feature type="compositionally biased region" description="Low complexity" evidence="1">
    <location>
        <begin position="7"/>
        <end position="26"/>
    </location>
</feature>
<keyword evidence="3" id="KW-1185">Reference proteome</keyword>
<protein>
    <recommendedName>
        <fullName evidence="4">Peptidoglycan binding domain-containing protein</fullName>
    </recommendedName>
</protein>
<feature type="compositionally biased region" description="Basic and acidic residues" evidence="1">
    <location>
        <begin position="48"/>
        <end position="60"/>
    </location>
</feature>
<name>A0A2A2CX46_9ACTN</name>
<organism evidence="2 3">
    <name type="scientific">Streptomyces albireticuli</name>
    <dbReference type="NCBI Taxonomy" id="1940"/>
    <lineage>
        <taxon>Bacteria</taxon>
        <taxon>Bacillati</taxon>
        <taxon>Actinomycetota</taxon>
        <taxon>Actinomycetes</taxon>
        <taxon>Kitasatosporales</taxon>
        <taxon>Streptomycetaceae</taxon>
        <taxon>Streptomyces</taxon>
    </lineage>
</organism>
<feature type="compositionally biased region" description="Polar residues" evidence="1">
    <location>
        <begin position="481"/>
        <end position="491"/>
    </location>
</feature>